<evidence type="ECO:0000313" key="1">
    <source>
        <dbReference type="EMBL" id="RIE01407.1"/>
    </source>
</evidence>
<protein>
    <submittedName>
        <fullName evidence="1">Uncharacterized protein</fullName>
    </submittedName>
</protein>
<dbReference type="Proteomes" id="UP000266340">
    <property type="component" value="Unassembled WGS sequence"/>
</dbReference>
<name>A0A398CNB4_9BACL</name>
<accession>A0A398CNB4</accession>
<keyword evidence="2" id="KW-1185">Reference proteome</keyword>
<sequence>MLPNPTFDVLKRSHEQILCRRLFLLVKFGLRLVQRVWKTDIAGQGGASFACYAANANGFLRRYQIY</sequence>
<evidence type="ECO:0000313" key="2">
    <source>
        <dbReference type="Proteomes" id="UP000266340"/>
    </source>
</evidence>
<reference evidence="1 2" key="1">
    <citation type="submission" date="2018-09" db="EMBL/GenBank/DDBJ databases">
        <title>Cohnella cavernae sp. nov., isolated from a karst cave.</title>
        <authorList>
            <person name="Zhu H."/>
        </authorList>
    </citation>
    <scope>NUCLEOTIDE SEQUENCE [LARGE SCALE GENOMIC DNA]</scope>
    <source>
        <strain evidence="1 2">K2E09-144</strain>
    </source>
</reference>
<gene>
    <name evidence="1" type="ORF">D3H35_23855</name>
</gene>
<dbReference type="EMBL" id="QXJM01000040">
    <property type="protein sequence ID" value="RIE01407.1"/>
    <property type="molecule type" value="Genomic_DNA"/>
</dbReference>
<organism evidence="1 2">
    <name type="scientific">Cohnella faecalis</name>
    <dbReference type="NCBI Taxonomy" id="2315694"/>
    <lineage>
        <taxon>Bacteria</taxon>
        <taxon>Bacillati</taxon>
        <taxon>Bacillota</taxon>
        <taxon>Bacilli</taxon>
        <taxon>Bacillales</taxon>
        <taxon>Paenibacillaceae</taxon>
        <taxon>Cohnella</taxon>
    </lineage>
</organism>
<comment type="caution">
    <text evidence="1">The sequence shown here is derived from an EMBL/GenBank/DDBJ whole genome shotgun (WGS) entry which is preliminary data.</text>
</comment>
<dbReference type="AlphaFoldDB" id="A0A398CNB4"/>
<proteinExistence type="predicted"/>